<protein>
    <recommendedName>
        <fullName evidence="4">Ricin B lectin domain-containing protein</fullName>
    </recommendedName>
</protein>
<accession>A0A9P6PM48</accession>
<dbReference type="InterPro" id="IPR035992">
    <property type="entry name" value="Ricin_B-like_lectins"/>
</dbReference>
<dbReference type="Gene3D" id="2.80.10.50">
    <property type="match status" value="1"/>
</dbReference>
<evidence type="ECO:0000313" key="3">
    <source>
        <dbReference type="Proteomes" id="UP000807716"/>
    </source>
</evidence>
<evidence type="ECO:0000256" key="1">
    <source>
        <dbReference type="SAM" id="SignalP"/>
    </source>
</evidence>
<feature type="signal peptide" evidence="1">
    <location>
        <begin position="1"/>
        <end position="23"/>
    </location>
</feature>
<feature type="chain" id="PRO_5040211986" description="Ricin B lectin domain-containing protein" evidence="1">
    <location>
        <begin position="24"/>
        <end position="148"/>
    </location>
</feature>
<reference evidence="2" key="1">
    <citation type="journal article" date="2020" name="Fungal Divers.">
        <title>Resolving the Mortierellaceae phylogeny through synthesis of multi-gene phylogenetics and phylogenomics.</title>
        <authorList>
            <person name="Vandepol N."/>
            <person name="Liber J."/>
            <person name="Desiro A."/>
            <person name="Na H."/>
            <person name="Kennedy M."/>
            <person name="Barry K."/>
            <person name="Grigoriev I.V."/>
            <person name="Miller A.N."/>
            <person name="O'Donnell K."/>
            <person name="Stajich J.E."/>
            <person name="Bonito G."/>
        </authorList>
    </citation>
    <scope>NUCLEOTIDE SEQUENCE</scope>
    <source>
        <strain evidence="2">BC1065</strain>
    </source>
</reference>
<keyword evidence="3" id="KW-1185">Reference proteome</keyword>
<comment type="caution">
    <text evidence="2">The sequence shown here is derived from an EMBL/GenBank/DDBJ whole genome shotgun (WGS) entry which is preliminary data.</text>
</comment>
<organism evidence="2 3">
    <name type="scientific">Actinomortierella ambigua</name>
    <dbReference type="NCBI Taxonomy" id="1343610"/>
    <lineage>
        <taxon>Eukaryota</taxon>
        <taxon>Fungi</taxon>
        <taxon>Fungi incertae sedis</taxon>
        <taxon>Mucoromycota</taxon>
        <taxon>Mortierellomycotina</taxon>
        <taxon>Mortierellomycetes</taxon>
        <taxon>Mortierellales</taxon>
        <taxon>Mortierellaceae</taxon>
        <taxon>Actinomortierella</taxon>
    </lineage>
</organism>
<name>A0A9P6PM48_9FUNG</name>
<keyword evidence="1" id="KW-0732">Signal</keyword>
<dbReference type="AlphaFoldDB" id="A0A9P6PM48"/>
<dbReference type="EMBL" id="JAAAJB010001199">
    <property type="protein sequence ID" value="KAG0248667.1"/>
    <property type="molecule type" value="Genomic_DNA"/>
</dbReference>
<evidence type="ECO:0008006" key="4">
    <source>
        <dbReference type="Google" id="ProtNLM"/>
    </source>
</evidence>
<proteinExistence type="predicted"/>
<dbReference type="SUPFAM" id="SSF50370">
    <property type="entry name" value="Ricin B-like lectins"/>
    <property type="match status" value="1"/>
</dbReference>
<gene>
    <name evidence="2" type="ORF">DFQ27_000713</name>
</gene>
<dbReference type="OrthoDB" id="2358878at2759"/>
<evidence type="ECO:0000313" key="2">
    <source>
        <dbReference type="EMBL" id="KAG0248667.1"/>
    </source>
</evidence>
<sequence>MSSLRVGFLVYTVLSIIAICVSSQAVKIINYQYQGQSLDVKEGNVVGWHINYDTKSPNWYINAVGGNSITIQNVVSAEYLGVGGQGVVTGADPYEWQQMPVPGGWYQLATTDGNEVLQLTGGSDGSAVILKESYYKGQDAQWGYEPIS</sequence>
<dbReference type="Proteomes" id="UP000807716">
    <property type="component" value="Unassembled WGS sequence"/>
</dbReference>